<dbReference type="PANTHER" id="PTHR34983">
    <property type="entry name" value="ARABINOGALACTAN ENDO-BETA-1,4-GALACTANASE A"/>
    <property type="match status" value="1"/>
</dbReference>
<keyword evidence="3" id="KW-0326">Glycosidase</keyword>
<dbReference type="GO" id="GO:0015926">
    <property type="term" value="F:glucosidase activity"/>
    <property type="evidence" value="ECO:0007669"/>
    <property type="project" value="InterPro"/>
</dbReference>
<dbReference type="InterPro" id="IPR011683">
    <property type="entry name" value="Glyco_hydro_53"/>
</dbReference>
<evidence type="ECO:0008006" key="5">
    <source>
        <dbReference type="Google" id="ProtNLM"/>
    </source>
</evidence>
<evidence type="ECO:0000256" key="1">
    <source>
        <dbReference type="ARBA" id="ARBA00010687"/>
    </source>
</evidence>
<protein>
    <recommendedName>
        <fullName evidence="5">Arabinogalactan endo-beta-1,4-galactanase</fullName>
    </recommendedName>
</protein>
<dbReference type="InterPro" id="IPR017853">
    <property type="entry name" value="GH"/>
</dbReference>
<comment type="similarity">
    <text evidence="1">Belongs to the glycosyl hydrolase 53 family.</text>
</comment>
<name>A0A0F9ERN0_9ZZZZ</name>
<dbReference type="Gene3D" id="3.20.20.80">
    <property type="entry name" value="Glycosidases"/>
    <property type="match status" value="1"/>
</dbReference>
<evidence type="ECO:0000256" key="2">
    <source>
        <dbReference type="ARBA" id="ARBA00022801"/>
    </source>
</evidence>
<dbReference type="AlphaFoldDB" id="A0A0F9ERN0"/>
<dbReference type="GO" id="GO:0045490">
    <property type="term" value="P:pectin catabolic process"/>
    <property type="evidence" value="ECO:0007669"/>
    <property type="project" value="TreeGrafter"/>
</dbReference>
<keyword evidence="2" id="KW-0378">Hydrolase</keyword>
<proteinExistence type="inferred from homology"/>
<feature type="non-terminal residue" evidence="4">
    <location>
        <position position="1"/>
    </location>
</feature>
<dbReference type="PANTHER" id="PTHR34983:SF2">
    <property type="entry name" value="ENDO-BETA-1,4-GALACTANASE"/>
    <property type="match status" value="1"/>
</dbReference>
<organism evidence="4">
    <name type="scientific">marine sediment metagenome</name>
    <dbReference type="NCBI Taxonomy" id="412755"/>
    <lineage>
        <taxon>unclassified sequences</taxon>
        <taxon>metagenomes</taxon>
        <taxon>ecological metagenomes</taxon>
    </lineage>
</organism>
<dbReference type="EMBL" id="LAZR01035809">
    <property type="protein sequence ID" value="KKL26518.1"/>
    <property type="molecule type" value="Genomic_DNA"/>
</dbReference>
<dbReference type="SUPFAM" id="SSF51445">
    <property type="entry name" value="(Trans)glycosidases"/>
    <property type="match status" value="1"/>
</dbReference>
<sequence length="276" mass="31330">LKAHGFNWIRLRVFHNPRAEKGYSSKGYCDLQQTLKMAKRVKAAGMGFLLDFHYSDTWADPGHQHKPSAWADLHGDDLKKAVHDYTREVIAELKKQGTLPDIVQIGNEISNGMLWPDGKMWESGDWDTFGALIQAGIAGVKDVDQSVKIMVHLAWGGQNAKSRDFLDRVIARGVQFDIIGQSYYPRWHGTLDELKSNLTDLAGRYKQDIILVEYSVPDVRQINDIVRRLPGEKGLGTFIWEPAKWRGGALFDQDGNAKVGIDVYSKMVEDYRKQDR</sequence>
<gene>
    <name evidence="4" type="ORF">LCGC14_2394480</name>
</gene>
<reference evidence="4" key="1">
    <citation type="journal article" date="2015" name="Nature">
        <title>Complex archaea that bridge the gap between prokaryotes and eukaryotes.</title>
        <authorList>
            <person name="Spang A."/>
            <person name="Saw J.H."/>
            <person name="Jorgensen S.L."/>
            <person name="Zaremba-Niedzwiedzka K."/>
            <person name="Martijn J."/>
            <person name="Lind A.E."/>
            <person name="van Eijk R."/>
            <person name="Schleper C."/>
            <person name="Guy L."/>
            <person name="Ettema T.J."/>
        </authorList>
    </citation>
    <scope>NUCLEOTIDE SEQUENCE</scope>
</reference>
<dbReference type="Pfam" id="PF07745">
    <property type="entry name" value="Glyco_hydro_53"/>
    <property type="match status" value="1"/>
</dbReference>
<evidence type="ECO:0000256" key="3">
    <source>
        <dbReference type="ARBA" id="ARBA00023295"/>
    </source>
</evidence>
<accession>A0A0F9ERN0</accession>
<comment type="caution">
    <text evidence="4">The sequence shown here is derived from an EMBL/GenBank/DDBJ whole genome shotgun (WGS) entry which is preliminary data.</text>
</comment>
<evidence type="ECO:0000313" key="4">
    <source>
        <dbReference type="EMBL" id="KKL26518.1"/>
    </source>
</evidence>